<dbReference type="GO" id="GO:0016491">
    <property type="term" value="F:oxidoreductase activity"/>
    <property type="evidence" value="ECO:0007669"/>
    <property type="project" value="UniProtKB-KW"/>
</dbReference>
<sequence>MDQLRFDGRVAVVTGAGGGLGKEYALLLASRGAKVVVNDLGGARDGLGKSNFADAVVKEIKDKGGVAVADYNSVVEGEKLIKTALDNFGRIDILINNAGILRDKSFQKMSEQDWDLIHAVHLKGAFKTTQAAWETFKKQKYGRVIMTSSNAGLIGNFGQANYSAAKMGLVGLANTLAIEGAKYDIKVNTIVPTAASRLTEDILPPEMFQAMKPELIAPVVAYMVHESFPDTGVIIDSTLGFASKAHLVRSSGAPLRKKHTDPVTIESVKEKWAEAVNMEKAKHFDKMADVTIDLVSSLQEFEDRSKLDSVRESYWKTYSYNSKDLVCYALGVGSSVVNPSDLKFLYESHEEFTALPTFFILAGMVLESPVIGQAMPPGKFADFTNILHGEQYLEFMGDFPGNEGEFTVRNYVVDVLDKGSSAVAIVNSEIYQNRELVLRTQQHIFVLGQGGFGGPRNSTQAVSVENAPKRAPDAVVEQKTAEDQAALYRLSGDLNPLHIDPNVASAGGHAKPILHGLASLGFSVRHVLAKYAGNNPANIKALKARFVKPVLPGQTLSTEMWLEGNRVHFQTKLKETGNVVIAGAYVDLKNVVKDTGAAPSSQVAQSAGSLKSDSLFAKIEQGVKENPDKAKSVGAVYLYNITENGKTIKQWTLDLKKDLTVYQGEPKTGKADTTMTVSDNDLMEIASGTLSPQVAYLKGRLKLAGNIMLAQKLGPLLKSDAKL</sequence>
<dbReference type="UniPathway" id="UPA00659"/>
<dbReference type="InterPro" id="IPR054357">
    <property type="entry name" value="MFE-2_N"/>
</dbReference>
<dbReference type="InterPro" id="IPR036291">
    <property type="entry name" value="NAD(P)-bd_dom_sf"/>
</dbReference>
<dbReference type="SUPFAM" id="SSF55718">
    <property type="entry name" value="SCP-like"/>
    <property type="match status" value="1"/>
</dbReference>
<dbReference type="Pfam" id="PF01575">
    <property type="entry name" value="MaoC_dehydratas"/>
    <property type="match status" value="1"/>
</dbReference>
<dbReference type="GO" id="GO:0006635">
    <property type="term" value="P:fatty acid beta-oxidation"/>
    <property type="evidence" value="ECO:0007669"/>
    <property type="project" value="UniProtKB-UniPathway"/>
</dbReference>
<dbReference type="InterPro" id="IPR029069">
    <property type="entry name" value="HotDog_dom_sf"/>
</dbReference>
<dbReference type="GO" id="GO:0005777">
    <property type="term" value="C:peroxisome"/>
    <property type="evidence" value="ECO:0007669"/>
    <property type="project" value="UniProtKB-SubCell"/>
</dbReference>
<evidence type="ECO:0000256" key="4">
    <source>
        <dbReference type="ARBA" id="ARBA00022832"/>
    </source>
</evidence>
<proteinExistence type="inferred from homology"/>
<dbReference type="OrthoDB" id="3592703at2759"/>
<dbReference type="Gene3D" id="3.40.50.720">
    <property type="entry name" value="NAD(P)-binding Rossmann-like Domain"/>
    <property type="match status" value="1"/>
</dbReference>
<dbReference type="PRINTS" id="PR00081">
    <property type="entry name" value="GDHRDH"/>
</dbReference>
<dbReference type="InterPro" id="IPR002539">
    <property type="entry name" value="MaoC-like_dom"/>
</dbReference>
<evidence type="ECO:0000256" key="8">
    <source>
        <dbReference type="ARBA" id="ARBA00023239"/>
    </source>
</evidence>
<dbReference type="InterPro" id="IPR003033">
    <property type="entry name" value="SCP2_sterol-bd_dom"/>
</dbReference>
<evidence type="ECO:0000256" key="1">
    <source>
        <dbReference type="ARBA" id="ARBA00004275"/>
    </source>
</evidence>
<keyword evidence="6" id="KW-0443">Lipid metabolism</keyword>
<feature type="domain" description="Ketoreductase" evidence="9">
    <location>
        <begin position="9"/>
        <end position="201"/>
    </location>
</feature>
<evidence type="ECO:0000256" key="3">
    <source>
        <dbReference type="ARBA" id="ARBA00006484"/>
    </source>
</evidence>
<dbReference type="AlphaFoldDB" id="A0A6J1P975"/>
<dbReference type="GO" id="GO:0018812">
    <property type="term" value="F:3-hydroxyacyl-CoA dehydratase activity"/>
    <property type="evidence" value="ECO:0007669"/>
    <property type="project" value="UniProtKB-ARBA"/>
</dbReference>
<dbReference type="InterPro" id="IPR057326">
    <property type="entry name" value="KR_dom"/>
</dbReference>
<dbReference type="Pfam" id="PF00106">
    <property type="entry name" value="adh_short"/>
    <property type="match status" value="1"/>
</dbReference>
<evidence type="ECO:0000256" key="5">
    <source>
        <dbReference type="ARBA" id="ARBA00023002"/>
    </source>
</evidence>
<dbReference type="Gene3D" id="1.10.287.4290">
    <property type="match status" value="1"/>
</dbReference>
<dbReference type="InterPro" id="IPR051687">
    <property type="entry name" value="Peroxisomal_Beta-Oxidation"/>
</dbReference>
<comment type="pathway">
    <text evidence="2">Lipid metabolism; fatty acid beta-oxidation.</text>
</comment>
<dbReference type="PROSITE" id="PS00061">
    <property type="entry name" value="ADH_SHORT"/>
    <property type="match status" value="1"/>
</dbReference>
<comment type="similarity">
    <text evidence="3">Belongs to the short-chain dehydrogenases/reductases (SDR) family.</text>
</comment>
<dbReference type="InterPro" id="IPR036527">
    <property type="entry name" value="SCP2_sterol-bd_dom_sf"/>
</dbReference>
<reference evidence="11" key="1">
    <citation type="submission" date="2025-08" db="UniProtKB">
        <authorList>
            <consortium name="RefSeq"/>
        </authorList>
    </citation>
    <scope>IDENTIFICATION</scope>
</reference>
<dbReference type="RefSeq" id="XP_023954349.1">
    <property type="nucleotide sequence ID" value="XM_024098581.2"/>
</dbReference>
<dbReference type="PRINTS" id="PR00080">
    <property type="entry name" value="SDRFAMILY"/>
</dbReference>
<dbReference type="PANTHER" id="PTHR45024">
    <property type="entry name" value="DEHYDROGENASES, SHORT CHAIN"/>
    <property type="match status" value="1"/>
</dbReference>
<dbReference type="Pfam" id="PF02036">
    <property type="entry name" value="SCP2"/>
    <property type="match status" value="1"/>
</dbReference>
<evidence type="ECO:0000256" key="2">
    <source>
        <dbReference type="ARBA" id="ARBA00005005"/>
    </source>
</evidence>
<dbReference type="SMART" id="SM00822">
    <property type="entry name" value="PKS_KR"/>
    <property type="match status" value="1"/>
</dbReference>
<dbReference type="PANTHER" id="PTHR45024:SF2">
    <property type="entry name" value="SCP2 DOMAIN-CONTAINING PROTEIN"/>
    <property type="match status" value="1"/>
</dbReference>
<name>A0A6J1P975_BICAN</name>
<gene>
    <name evidence="11" type="primary">LOC112057966</name>
</gene>
<evidence type="ECO:0000259" key="9">
    <source>
        <dbReference type="SMART" id="SM00822"/>
    </source>
</evidence>
<dbReference type="GeneID" id="112057966"/>
<evidence type="ECO:0000313" key="10">
    <source>
        <dbReference type="Proteomes" id="UP001652582"/>
    </source>
</evidence>
<dbReference type="SUPFAM" id="SSF51735">
    <property type="entry name" value="NAD(P)-binding Rossmann-fold domains"/>
    <property type="match status" value="1"/>
</dbReference>
<keyword evidence="8" id="KW-0456">Lyase</keyword>
<dbReference type="InterPro" id="IPR020904">
    <property type="entry name" value="Sc_DH/Rdtase_CS"/>
</dbReference>
<keyword evidence="4" id="KW-0276">Fatty acid metabolism</keyword>
<keyword evidence="7" id="KW-0576">Peroxisome</keyword>
<dbReference type="Pfam" id="PF22622">
    <property type="entry name" value="MFE-2_hydrat-2_N"/>
    <property type="match status" value="1"/>
</dbReference>
<evidence type="ECO:0000256" key="6">
    <source>
        <dbReference type="ARBA" id="ARBA00023098"/>
    </source>
</evidence>
<dbReference type="CDD" id="cd03448">
    <property type="entry name" value="HDE_HSD"/>
    <property type="match status" value="1"/>
</dbReference>
<organism evidence="10 11">
    <name type="scientific">Bicyclus anynana</name>
    <name type="common">Squinting bush brown butterfly</name>
    <dbReference type="NCBI Taxonomy" id="110368"/>
    <lineage>
        <taxon>Eukaryota</taxon>
        <taxon>Metazoa</taxon>
        <taxon>Ecdysozoa</taxon>
        <taxon>Arthropoda</taxon>
        <taxon>Hexapoda</taxon>
        <taxon>Insecta</taxon>
        <taxon>Pterygota</taxon>
        <taxon>Neoptera</taxon>
        <taxon>Endopterygota</taxon>
        <taxon>Lepidoptera</taxon>
        <taxon>Glossata</taxon>
        <taxon>Ditrysia</taxon>
        <taxon>Papilionoidea</taxon>
        <taxon>Nymphalidae</taxon>
        <taxon>Satyrinae</taxon>
        <taxon>Satyrini</taxon>
        <taxon>Mycalesina</taxon>
        <taxon>Bicyclus</taxon>
    </lineage>
</organism>
<dbReference type="InterPro" id="IPR002347">
    <property type="entry name" value="SDR_fam"/>
</dbReference>
<dbReference type="CTD" id="32582"/>
<evidence type="ECO:0000313" key="11">
    <source>
        <dbReference type="RefSeq" id="XP_023954349.1"/>
    </source>
</evidence>
<dbReference type="CDD" id="cd05353">
    <property type="entry name" value="hydroxyacyl-CoA-like_DH_SDR_c-like"/>
    <property type="match status" value="1"/>
</dbReference>
<comment type="subcellular location">
    <subcellularLocation>
        <location evidence="1">Peroxisome</location>
    </subcellularLocation>
</comment>
<dbReference type="FunFam" id="3.10.129.10:FF:000013">
    <property type="entry name" value="Peroxisomal multifunctional enzyme type 2"/>
    <property type="match status" value="1"/>
</dbReference>
<evidence type="ECO:0000256" key="7">
    <source>
        <dbReference type="ARBA" id="ARBA00023140"/>
    </source>
</evidence>
<accession>A0A6J1P975</accession>
<dbReference type="Proteomes" id="UP001652582">
    <property type="component" value="Chromosome 20"/>
</dbReference>
<dbReference type="Gene3D" id="3.30.1050.10">
    <property type="entry name" value="SCP2 sterol-binding domain"/>
    <property type="match status" value="1"/>
</dbReference>
<keyword evidence="10" id="KW-1185">Reference proteome</keyword>
<protein>
    <submittedName>
        <fullName evidence="11">Peroxisomal multifunctional enzyme type 2</fullName>
    </submittedName>
</protein>
<dbReference type="Gene3D" id="3.10.129.10">
    <property type="entry name" value="Hotdog Thioesterase"/>
    <property type="match status" value="1"/>
</dbReference>
<dbReference type="KEGG" id="bany:112057966"/>
<dbReference type="SUPFAM" id="SSF54637">
    <property type="entry name" value="Thioesterase/thiol ester dehydrase-isomerase"/>
    <property type="match status" value="2"/>
</dbReference>
<keyword evidence="5" id="KW-0560">Oxidoreductase</keyword>